<keyword evidence="3" id="KW-1185">Reference proteome</keyword>
<gene>
    <name evidence="2" type="ORF">DSM104443_01737</name>
</gene>
<dbReference type="EMBL" id="CP053069">
    <property type="protein sequence ID" value="QJR10670.1"/>
    <property type="molecule type" value="Genomic_DNA"/>
</dbReference>
<evidence type="ECO:0008006" key="4">
    <source>
        <dbReference type="Google" id="ProtNLM"/>
    </source>
</evidence>
<dbReference type="PROSITE" id="PS51257">
    <property type="entry name" value="PROKAR_LIPOPROTEIN"/>
    <property type="match status" value="1"/>
</dbReference>
<reference evidence="2 3" key="1">
    <citation type="submission" date="2020-04" db="EMBL/GenBank/DDBJ databases">
        <title>Usitatibacter rugosus gen. nov., sp. nov. and Usitatibacter palustris sp. nov., novel members of Usitatibacteraceae fam. nov. within the order Nitrosomonadales isolated from soil.</title>
        <authorList>
            <person name="Huber K.J."/>
            <person name="Neumann-Schaal M."/>
            <person name="Geppert A."/>
            <person name="Luckner M."/>
            <person name="Wanner G."/>
            <person name="Overmann J."/>
        </authorList>
    </citation>
    <scope>NUCLEOTIDE SEQUENCE [LARGE SCALE GENOMIC DNA]</scope>
    <source>
        <strain evidence="2 3">0125_3</strain>
    </source>
</reference>
<name>A0A6M4GTM0_9PROT</name>
<dbReference type="Pfam" id="PF04392">
    <property type="entry name" value="ABC_sub_bind"/>
    <property type="match status" value="1"/>
</dbReference>
<accession>A0A6M4GTM0</accession>
<dbReference type="PANTHER" id="PTHR35271">
    <property type="entry name" value="ABC TRANSPORTER, SUBSTRATE-BINDING LIPOPROTEIN-RELATED"/>
    <property type="match status" value="1"/>
</dbReference>
<evidence type="ECO:0000313" key="2">
    <source>
        <dbReference type="EMBL" id="QJR10670.1"/>
    </source>
</evidence>
<dbReference type="AlphaFoldDB" id="A0A6M4GTM0"/>
<feature type="signal peptide" evidence="1">
    <location>
        <begin position="1"/>
        <end position="33"/>
    </location>
</feature>
<dbReference type="RefSeq" id="WP_171091353.1">
    <property type="nucleotide sequence ID" value="NZ_CP053069.1"/>
</dbReference>
<dbReference type="Proteomes" id="UP000501534">
    <property type="component" value="Chromosome"/>
</dbReference>
<evidence type="ECO:0000313" key="3">
    <source>
        <dbReference type="Proteomes" id="UP000501534"/>
    </source>
</evidence>
<dbReference type="Gene3D" id="3.40.50.2300">
    <property type="match status" value="2"/>
</dbReference>
<dbReference type="CDD" id="cd06325">
    <property type="entry name" value="PBP1_ABC_unchar_transporter"/>
    <property type="match status" value="1"/>
</dbReference>
<protein>
    <recommendedName>
        <fullName evidence="4">ABC transport system substrate-binding protein</fullName>
    </recommendedName>
</protein>
<proteinExistence type="predicted"/>
<evidence type="ECO:0000256" key="1">
    <source>
        <dbReference type="SAM" id="SignalP"/>
    </source>
</evidence>
<dbReference type="KEGG" id="uru:DSM104443_01737"/>
<organism evidence="2 3">
    <name type="scientific">Usitatibacter rugosus</name>
    <dbReference type="NCBI Taxonomy" id="2732067"/>
    <lineage>
        <taxon>Bacteria</taxon>
        <taxon>Pseudomonadati</taxon>
        <taxon>Pseudomonadota</taxon>
        <taxon>Betaproteobacteria</taxon>
        <taxon>Nitrosomonadales</taxon>
        <taxon>Usitatibacteraceae</taxon>
        <taxon>Usitatibacter</taxon>
    </lineage>
</organism>
<dbReference type="InterPro" id="IPR007487">
    <property type="entry name" value="ABC_transpt-TYRBP-like"/>
</dbReference>
<dbReference type="PANTHER" id="PTHR35271:SF1">
    <property type="entry name" value="ABC TRANSPORTER, SUBSTRATE-BINDING LIPOPROTEIN"/>
    <property type="match status" value="1"/>
</dbReference>
<sequence>MLRPMMLPRAGATRAIALLAAGLALAGACTAGAAERLVLYFNEDNERVQVALSRLRAAMLKQGVAARHEVRVEHVAVDYADLPGIRRSLRAAQARHPAAIVAATAEIAQLAREEGITTPLVFGMHQDPITLGLAASFRKPGGTMTGLTLYRADEGKQLELLREVAPRATRLGVLVDEWWDRGPSDRHPSVEVLDRIAGPQFGFRMEYFRADSPAEVEAVLRTPKARLMDAWYVPPIRIAFDHPAQVARSLSATGKPALYALSLLAQQGGLVSYQSVFEDPFESWAQMIALVLDGFSPGEIPVERPRVFELSVNVGTARAQGIAIPKSVLLRATHFY</sequence>
<feature type="chain" id="PRO_5027000717" description="ABC transport system substrate-binding protein" evidence="1">
    <location>
        <begin position="34"/>
        <end position="336"/>
    </location>
</feature>
<keyword evidence="1" id="KW-0732">Signal</keyword>